<dbReference type="OrthoDB" id="19209at2759"/>
<dbReference type="GO" id="GO:0005786">
    <property type="term" value="C:signal recognition particle, endoplasmic reticulum targeting"/>
    <property type="evidence" value="ECO:0007669"/>
    <property type="project" value="UniProtKB-UniRule"/>
</dbReference>
<feature type="region of interest" description="Disordered" evidence="8">
    <location>
        <begin position="106"/>
        <end position="128"/>
    </location>
</feature>
<gene>
    <name evidence="9" type="ORF">PBRASI_LOCUS9058</name>
</gene>
<comment type="similarity">
    <text evidence="2 7">Belongs to the SRP14 family.</text>
</comment>
<feature type="compositionally biased region" description="Basic residues" evidence="8">
    <location>
        <begin position="118"/>
        <end position="128"/>
    </location>
</feature>
<protein>
    <recommendedName>
        <fullName evidence="7">Signal recognition particle subunit SRP14</fullName>
    </recommendedName>
    <alternativeName>
        <fullName evidence="7">Signal recognition particle 14 kDa protein</fullName>
    </alternativeName>
</protein>
<dbReference type="Pfam" id="PF02290">
    <property type="entry name" value="SRP14"/>
    <property type="match status" value="1"/>
</dbReference>
<keyword evidence="10" id="KW-1185">Reference proteome</keyword>
<comment type="function">
    <text evidence="7">Component of the signal recognition particle (SRP) complex, a ribonucleoprotein complex that mediates the cotranslational targeting of secretory and membrane proteins to the endoplasmic reticulum (ER).</text>
</comment>
<organism evidence="9 10">
    <name type="scientific">Paraglomus brasilianum</name>
    <dbReference type="NCBI Taxonomy" id="144538"/>
    <lineage>
        <taxon>Eukaryota</taxon>
        <taxon>Fungi</taxon>
        <taxon>Fungi incertae sedis</taxon>
        <taxon>Mucoromycota</taxon>
        <taxon>Glomeromycotina</taxon>
        <taxon>Glomeromycetes</taxon>
        <taxon>Paraglomerales</taxon>
        <taxon>Paraglomeraceae</taxon>
        <taxon>Paraglomus</taxon>
    </lineage>
</organism>
<comment type="subcellular location">
    <subcellularLocation>
        <location evidence="1 7">Cytoplasm</location>
    </subcellularLocation>
</comment>
<dbReference type="GO" id="GO:0030942">
    <property type="term" value="F:endoplasmic reticulum signal peptide binding"/>
    <property type="evidence" value="ECO:0007669"/>
    <property type="project" value="UniProtKB-UniRule"/>
</dbReference>
<reference evidence="9" key="1">
    <citation type="submission" date="2021-06" db="EMBL/GenBank/DDBJ databases">
        <authorList>
            <person name="Kallberg Y."/>
            <person name="Tangrot J."/>
            <person name="Rosling A."/>
        </authorList>
    </citation>
    <scope>NUCLEOTIDE SEQUENCE</scope>
    <source>
        <strain evidence="9">BR232B</strain>
    </source>
</reference>
<evidence type="ECO:0000256" key="5">
    <source>
        <dbReference type="ARBA" id="ARBA00023135"/>
    </source>
</evidence>
<dbReference type="AlphaFoldDB" id="A0A9N9D4H2"/>
<name>A0A9N9D4H2_9GLOM</name>
<evidence type="ECO:0000256" key="2">
    <source>
        <dbReference type="ARBA" id="ARBA00010349"/>
    </source>
</evidence>
<keyword evidence="4 7" id="KW-0694">RNA-binding</keyword>
<evidence type="ECO:0000256" key="8">
    <source>
        <dbReference type="SAM" id="MobiDB-lite"/>
    </source>
</evidence>
<evidence type="ECO:0000256" key="1">
    <source>
        <dbReference type="ARBA" id="ARBA00004496"/>
    </source>
</evidence>
<comment type="caution">
    <text evidence="9">The sequence shown here is derived from an EMBL/GenBank/DDBJ whole genome shotgun (WGS) entry which is preliminary data.</text>
</comment>
<comment type="subunit">
    <text evidence="7">Component of a fungal signal recognition particle (SRP) complex that consists of a 7SL RNA molecule (scR1) and at least six protein subunits: SRP72, SRP68, SRP54, SEC65, SRP21 and SRP14.</text>
</comment>
<dbReference type="SUPFAM" id="SSF54762">
    <property type="entry name" value="Signal recognition particle alu RNA binding heterodimer, SRP9/14"/>
    <property type="match status" value="1"/>
</dbReference>
<dbReference type="Proteomes" id="UP000789739">
    <property type="component" value="Unassembled WGS sequence"/>
</dbReference>
<evidence type="ECO:0000256" key="4">
    <source>
        <dbReference type="ARBA" id="ARBA00022884"/>
    </source>
</evidence>
<dbReference type="PANTHER" id="PTHR12013">
    <property type="entry name" value="SIGNAL RECOGNITION PARTICLE 14 KD PROTEIN"/>
    <property type="match status" value="1"/>
</dbReference>
<dbReference type="Gene3D" id="3.30.720.10">
    <property type="entry name" value="Signal recognition particle alu RNA binding heterodimer, srp9/1"/>
    <property type="match status" value="1"/>
</dbReference>
<keyword evidence="3 7" id="KW-0963">Cytoplasm</keyword>
<evidence type="ECO:0000313" key="9">
    <source>
        <dbReference type="EMBL" id="CAG8627428.1"/>
    </source>
</evidence>
<keyword evidence="5 7" id="KW-0733">Signal recognition particle</keyword>
<evidence type="ECO:0000256" key="3">
    <source>
        <dbReference type="ARBA" id="ARBA00022490"/>
    </source>
</evidence>
<sequence length="128" mass="14669">MTVLDNDTFLIRLSEVFKAAEPIGRKVLLSMKRYTYGERKLIAKQQKETTESSSEAKDVSSDMEYPCLFRAVCGKTKLSTVVTTKDGNKFLNEYHTLLRGFIKMKPKDRKKDKEKKAVRVQKKKATTG</sequence>
<dbReference type="InterPro" id="IPR003210">
    <property type="entry name" value="Signal_recog_particle_SRP14"/>
</dbReference>
<dbReference type="GO" id="GO:0006614">
    <property type="term" value="P:SRP-dependent cotranslational protein targeting to membrane"/>
    <property type="evidence" value="ECO:0007669"/>
    <property type="project" value="UniProtKB-UniRule"/>
</dbReference>
<dbReference type="EMBL" id="CAJVPI010001813">
    <property type="protein sequence ID" value="CAG8627428.1"/>
    <property type="molecule type" value="Genomic_DNA"/>
</dbReference>
<dbReference type="GO" id="GO:0008312">
    <property type="term" value="F:7S RNA binding"/>
    <property type="evidence" value="ECO:0007669"/>
    <property type="project" value="UniProtKB-UniRule"/>
</dbReference>
<evidence type="ECO:0000256" key="7">
    <source>
        <dbReference type="RuleBase" id="RU368100"/>
    </source>
</evidence>
<accession>A0A9N9D4H2</accession>
<dbReference type="InterPro" id="IPR009018">
    <property type="entry name" value="Signal_recog_particle_SRP9/14"/>
</dbReference>
<evidence type="ECO:0000256" key="6">
    <source>
        <dbReference type="ARBA" id="ARBA00023274"/>
    </source>
</evidence>
<evidence type="ECO:0000313" key="10">
    <source>
        <dbReference type="Proteomes" id="UP000789739"/>
    </source>
</evidence>
<keyword evidence="6 7" id="KW-0687">Ribonucleoprotein</keyword>
<proteinExistence type="inferred from homology"/>